<protein>
    <submittedName>
        <fullName evidence="1">Uncharacterized protein</fullName>
    </submittedName>
</protein>
<name>A0AAU4K596_9NOCA</name>
<dbReference type="EMBL" id="CP108021">
    <property type="protein sequence ID" value="WUM21166.1"/>
    <property type="molecule type" value="Genomic_DNA"/>
</dbReference>
<dbReference type="AlphaFoldDB" id="A0AAU4K596"/>
<gene>
    <name evidence="1" type="ORF">OG579_05005</name>
</gene>
<evidence type="ECO:0000313" key="2">
    <source>
        <dbReference type="Proteomes" id="UP001432128"/>
    </source>
</evidence>
<dbReference type="Proteomes" id="UP001432128">
    <property type="component" value="Chromosome"/>
</dbReference>
<accession>A0AAU4K596</accession>
<evidence type="ECO:0000313" key="1">
    <source>
        <dbReference type="EMBL" id="WUM21166.1"/>
    </source>
</evidence>
<keyword evidence="2" id="KW-1185">Reference proteome</keyword>
<dbReference type="RefSeq" id="WP_238981275.1">
    <property type="nucleotide sequence ID" value="NZ_CP108021.1"/>
</dbReference>
<dbReference type="KEGG" id="whr:OG579_05005"/>
<reference evidence="1 2" key="1">
    <citation type="submission" date="2022-10" db="EMBL/GenBank/DDBJ databases">
        <title>The complete genomes of actinobacterial strains from the NBC collection.</title>
        <authorList>
            <person name="Joergensen T.S."/>
            <person name="Alvarez Arevalo M."/>
            <person name="Sterndorff E.B."/>
            <person name="Faurdal D."/>
            <person name="Vuksanovic O."/>
            <person name="Mourched A.-S."/>
            <person name="Charusanti P."/>
            <person name="Shaw S."/>
            <person name="Blin K."/>
            <person name="Weber T."/>
        </authorList>
    </citation>
    <scope>NUCLEOTIDE SEQUENCE [LARGE SCALE GENOMIC DNA]</scope>
    <source>
        <strain evidence="1 2">NBC_00319</strain>
    </source>
</reference>
<sequence>MSDTASTPVPAVALMDRAAVLIAAIGAVDHVTGETSMTVAFEGTRAAVQSMTLSEGLDVLSVTQVLAWDLPNTDALRDDIERLSAQMSFGAIKRASTDVTTDVLAHYTFPAGTLSDAALLTMVHLVLSTGTELSAALTA</sequence>
<organism evidence="1 2">
    <name type="scientific">Williamsia herbipolensis</name>
    <dbReference type="NCBI Taxonomy" id="1603258"/>
    <lineage>
        <taxon>Bacteria</taxon>
        <taxon>Bacillati</taxon>
        <taxon>Actinomycetota</taxon>
        <taxon>Actinomycetes</taxon>
        <taxon>Mycobacteriales</taxon>
        <taxon>Nocardiaceae</taxon>
        <taxon>Williamsia</taxon>
    </lineage>
</organism>
<proteinExistence type="predicted"/>